<organism evidence="1 2">
    <name type="scientific">Lachnellula suecica</name>
    <dbReference type="NCBI Taxonomy" id="602035"/>
    <lineage>
        <taxon>Eukaryota</taxon>
        <taxon>Fungi</taxon>
        <taxon>Dikarya</taxon>
        <taxon>Ascomycota</taxon>
        <taxon>Pezizomycotina</taxon>
        <taxon>Leotiomycetes</taxon>
        <taxon>Helotiales</taxon>
        <taxon>Lachnaceae</taxon>
        <taxon>Lachnellula</taxon>
    </lineage>
</organism>
<reference evidence="1 2" key="1">
    <citation type="submission" date="2018-05" db="EMBL/GenBank/DDBJ databases">
        <title>Genome sequencing and assembly of the regulated plant pathogen Lachnellula willkommii and related sister species for the development of diagnostic species identification markers.</title>
        <authorList>
            <person name="Giroux E."/>
            <person name="Bilodeau G."/>
        </authorList>
    </citation>
    <scope>NUCLEOTIDE SEQUENCE [LARGE SCALE GENOMIC DNA]</scope>
    <source>
        <strain evidence="1 2">CBS 268.59</strain>
    </source>
</reference>
<comment type="caution">
    <text evidence="1">The sequence shown here is derived from an EMBL/GenBank/DDBJ whole genome shotgun (WGS) entry which is preliminary data.</text>
</comment>
<sequence length="179" mass="20356">MYSIPEEAQKVFQHGILSNPLISGNLPVGYEEHGKKIKFEGENAPSMPINWRFAESISAIKTLEATFVLALLEKKYNCQPHEIVFNTQVSAFHDYAQLFVMSTLLWEIDPAGAKGTPLNAIIDAQRAKLLYNWFPSFDHHRLQGTYHRASCSNIYKTKDEDFSTCTVTPDRSVQFQATR</sequence>
<name>A0A8T9CD91_9HELO</name>
<proteinExistence type="predicted"/>
<dbReference type="OrthoDB" id="2308815at2759"/>
<dbReference type="PANTHER" id="PTHR48229">
    <property type="entry name" value="CAIB/BAIF FAMILY ENZYME (AFU_ORTHOLOGUE AFUA_1G05360)-RELATED"/>
    <property type="match status" value="1"/>
</dbReference>
<keyword evidence="2" id="KW-1185">Reference proteome</keyword>
<dbReference type="EMBL" id="QGMK01000184">
    <property type="protein sequence ID" value="TVY83511.1"/>
    <property type="molecule type" value="Genomic_DNA"/>
</dbReference>
<evidence type="ECO:0000313" key="2">
    <source>
        <dbReference type="Proteomes" id="UP000469558"/>
    </source>
</evidence>
<dbReference type="PANTHER" id="PTHR48229:SF2">
    <property type="entry name" value="CAIB_BAIF FAMILY PROTEIN"/>
    <property type="match status" value="1"/>
</dbReference>
<accession>A0A8T9CD91</accession>
<gene>
    <name evidence="1" type="ORF">LSUE1_G006337</name>
</gene>
<dbReference type="InterPro" id="IPR052985">
    <property type="entry name" value="CoA-trans_III_biosynth/detox"/>
</dbReference>
<protein>
    <submittedName>
        <fullName evidence="1">Uncharacterized protein</fullName>
    </submittedName>
</protein>
<dbReference type="Proteomes" id="UP000469558">
    <property type="component" value="Unassembled WGS sequence"/>
</dbReference>
<dbReference type="AlphaFoldDB" id="A0A8T9CD91"/>
<evidence type="ECO:0000313" key="1">
    <source>
        <dbReference type="EMBL" id="TVY83511.1"/>
    </source>
</evidence>